<keyword evidence="2" id="KW-1185">Reference proteome</keyword>
<evidence type="ECO:0000313" key="2">
    <source>
        <dbReference type="Proteomes" id="UP000737402"/>
    </source>
</evidence>
<proteinExistence type="predicted"/>
<dbReference type="EMBL" id="JAFBED010000015">
    <property type="protein sequence ID" value="MBM7622175.1"/>
    <property type="molecule type" value="Genomic_DNA"/>
</dbReference>
<reference evidence="1 2" key="1">
    <citation type="submission" date="2021-01" db="EMBL/GenBank/DDBJ databases">
        <title>Genomic Encyclopedia of Type Strains, Phase IV (KMG-IV): sequencing the most valuable type-strain genomes for metagenomic binning, comparative biology and taxonomic classification.</title>
        <authorList>
            <person name="Goeker M."/>
        </authorList>
    </citation>
    <scope>NUCLEOTIDE SEQUENCE [LARGE SCALE GENOMIC DNA]</scope>
    <source>
        <strain evidence="1 2">DSM 25879</strain>
    </source>
</reference>
<dbReference type="Proteomes" id="UP000737402">
    <property type="component" value="Unassembled WGS sequence"/>
</dbReference>
<sequence length="113" mass="12991">MNPTLKKVWDVSRGTVVAVSHIGGRPFPFRLGHTDDQTMKNDYLHVTEEIKKEAPHKFTQLMRSFFRYPLCCKMLVNHSHLTNKSFYIKGLGAYCLAPAASHSRNEDKERLLS</sequence>
<gene>
    <name evidence="1" type="ORF">JOC95_004086</name>
</gene>
<evidence type="ECO:0000313" key="1">
    <source>
        <dbReference type="EMBL" id="MBM7622175.1"/>
    </source>
</evidence>
<name>A0ABS2P6Y6_9BACI</name>
<protein>
    <submittedName>
        <fullName evidence="1">Uncharacterized protein</fullName>
    </submittedName>
</protein>
<organism evidence="1 2">
    <name type="scientific">Sutcliffiella tianshenii</name>
    <dbReference type="NCBI Taxonomy" id="1463404"/>
    <lineage>
        <taxon>Bacteria</taxon>
        <taxon>Bacillati</taxon>
        <taxon>Bacillota</taxon>
        <taxon>Bacilli</taxon>
        <taxon>Bacillales</taxon>
        <taxon>Bacillaceae</taxon>
        <taxon>Sutcliffiella</taxon>
    </lineage>
</organism>
<accession>A0ABS2P6Y6</accession>
<comment type="caution">
    <text evidence="1">The sequence shown here is derived from an EMBL/GenBank/DDBJ whole genome shotgun (WGS) entry which is preliminary data.</text>
</comment>